<reference evidence="1" key="1">
    <citation type="journal article" date="2014" name="Front. Microbiol.">
        <title>High frequency of phylogenetically diverse reductive dehalogenase-homologous genes in deep subseafloor sedimentary metagenomes.</title>
        <authorList>
            <person name="Kawai M."/>
            <person name="Futagami T."/>
            <person name="Toyoda A."/>
            <person name="Takaki Y."/>
            <person name="Nishi S."/>
            <person name="Hori S."/>
            <person name="Arai W."/>
            <person name="Tsubouchi T."/>
            <person name="Morono Y."/>
            <person name="Uchiyama I."/>
            <person name="Ito T."/>
            <person name="Fujiyama A."/>
            <person name="Inagaki F."/>
            <person name="Takami H."/>
        </authorList>
    </citation>
    <scope>NUCLEOTIDE SEQUENCE</scope>
    <source>
        <strain evidence="1">Expedition CK06-06</strain>
    </source>
</reference>
<name>X1D6F6_9ZZZZ</name>
<accession>X1D6F6</accession>
<protein>
    <submittedName>
        <fullName evidence="1">Uncharacterized protein</fullName>
    </submittedName>
</protein>
<proteinExistence type="predicted"/>
<comment type="caution">
    <text evidence="1">The sequence shown here is derived from an EMBL/GenBank/DDBJ whole genome shotgun (WGS) entry which is preliminary data.</text>
</comment>
<feature type="non-terminal residue" evidence="1">
    <location>
        <position position="131"/>
    </location>
</feature>
<organism evidence="1">
    <name type="scientific">marine sediment metagenome</name>
    <dbReference type="NCBI Taxonomy" id="412755"/>
    <lineage>
        <taxon>unclassified sequences</taxon>
        <taxon>metagenomes</taxon>
        <taxon>ecological metagenomes</taxon>
    </lineage>
</organism>
<sequence length="131" mass="15022">MTKYQEDSMSKDFSSIYHDVGIHNSVFQVLQKVYGEFVCKSGVKELKSLRGGTSTKIPGFGARTVYTPVCDEIVRIVNTPGRGNLFEYATRNGTDRELLIDLKRVSLLLRKRDPKFYIPAFKDPTEYEWFA</sequence>
<dbReference type="EMBL" id="BART01027345">
    <property type="protein sequence ID" value="GAG92026.1"/>
    <property type="molecule type" value="Genomic_DNA"/>
</dbReference>
<dbReference type="AlphaFoldDB" id="X1D6F6"/>
<evidence type="ECO:0000313" key="1">
    <source>
        <dbReference type="EMBL" id="GAG92026.1"/>
    </source>
</evidence>
<gene>
    <name evidence="1" type="ORF">S01H4_48489</name>
</gene>